<dbReference type="RefSeq" id="WP_382270446.1">
    <property type="nucleotide sequence ID" value="NZ_JBHTBU010000001.1"/>
</dbReference>
<proteinExistence type="predicted"/>
<reference evidence="3" key="1">
    <citation type="journal article" date="2019" name="Int. J. Syst. Evol. Microbiol.">
        <title>The Global Catalogue of Microorganisms (GCM) 10K type strain sequencing project: providing services to taxonomists for standard genome sequencing and annotation.</title>
        <authorList>
            <consortium name="The Broad Institute Genomics Platform"/>
            <consortium name="The Broad Institute Genome Sequencing Center for Infectious Disease"/>
            <person name="Wu L."/>
            <person name="Ma J."/>
        </authorList>
    </citation>
    <scope>NUCLEOTIDE SEQUENCE [LARGE SCALE GENOMIC DNA]</scope>
    <source>
        <strain evidence="3">KACC 12508</strain>
    </source>
</reference>
<name>A0ABW2I8L2_9BURK</name>
<protein>
    <submittedName>
        <fullName evidence="2">YybH family protein</fullName>
    </submittedName>
</protein>
<evidence type="ECO:0000259" key="1">
    <source>
        <dbReference type="Pfam" id="PF13474"/>
    </source>
</evidence>
<gene>
    <name evidence="2" type="ORF">ACFQPC_04730</name>
</gene>
<dbReference type="Proteomes" id="UP001596542">
    <property type="component" value="Unassembled WGS sequence"/>
</dbReference>
<accession>A0ABW2I8L2</accession>
<dbReference type="InterPro" id="IPR032710">
    <property type="entry name" value="NTF2-like_dom_sf"/>
</dbReference>
<feature type="domain" description="SnoaL-like" evidence="1">
    <location>
        <begin position="14"/>
        <end position="134"/>
    </location>
</feature>
<dbReference type="SUPFAM" id="SSF54427">
    <property type="entry name" value="NTF2-like"/>
    <property type="match status" value="1"/>
</dbReference>
<dbReference type="EMBL" id="JBHTBU010000001">
    <property type="protein sequence ID" value="MFC7287338.1"/>
    <property type="molecule type" value="Genomic_DNA"/>
</dbReference>
<dbReference type="Gene3D" id="3.10.450.50">
    <property type="match status" value="1"/>
</dbReference>
<organism evidence="2 3">
    <name type="scientific">Herminiimonas glaciei</name>
    <dbReference type="NCBI Taxonomy" id="523788"/>
    <lineage>
        <taxon>Bacteria</taxon>
        <taxon>Pseudomonadati</taxon>
        <taxon>Pseudomonadota</taxon>
        <taxon>Betaproteobacteria</taxon>
        <taxon>Burkholderiales</taxon>
        <taxon>Oxalobacteraceae</taxon>
        <taxon>Herminiimonas</taxon>
    </lineage>
</organism>
<sequence length="147" mass="16582">MSQETGNTAAEAEIRALLDSWQKAVTVGDLDATMAFYAPDIVAYDAILALQFKGWDVYRKHWQACMEMAPQMNFRFQDIHIAAGNDVAFSHCLNRCGGVDKDGKENASWMRMTTGYRKIGGKWKIVHEHFSAPFEMETGKALFDLQP</sequence>
<evidence type="ECO:0000313" key="3">
    <source>
        <dbReference type="Proteomes" id="UP001596542"/>
    </source>
</evidence>
<evidence type="ECO:0000313" key="2">
    <source>
        <dbReference type="EMBL" id="MFC7287338.1"/>
    </source>
</evidence>
<dbReference type="Pfam" id="PF13474">
    <property type="entry name" value="SnoaL_3"/>
    <property type="match status" value="1"/>
</dbReference>
<comment type="caution">
    <text evidence="2">The sequence shown here is derived from an EMBL/GenBank/DDBJ whole genome shotgun (WGS) entry which is preliminary data.</text>
</comment>
<keyword evidence="3" id="KW-1185">Reference proteome</keyword>
<dbReference type="InterPro" id="IPR037401">
    <property type="entry name" value="SnoaL-like"/>
</dbReference>